<name>A0AAW4WAD9_9FIRM</name>
<organism evidence="2 3">
    <name type="scientific">Roseburia amylophila</name>
    <dbReference type="NCBI Taxonomy" id="2981794"/>
    <lineage>
        <taxon>Bacteria</taxon>
        <taxon>Bacillati</taxon>
        <taxon>Bacillota</taxon>
        <taxon>Clostridia</taxon>
        <taxon>Lachnospirales</taxon>
        <taxon>Lachnospiraceae</taxon>
        <taxon>Roseburia</taxon>
    </lineage>
</organism>
<dbReference type="GO" id="GO:0004534">
    <property type="term" value="F:5'-3' RNA exonuclease activity"/>
    <property type="evidence" value="ECO:0007669"/>
    <property type="project" value="TreeGrafter"/>
</dbReference>
<dbReference type="PANTHER" id="PTHR42924:SF3">
    <property type="entry name" value="POLYMERASE_HISTIDINOL PHOSPHATASE N-TERMINAL DOMAIN-CONTAINING PROTEIN"/>
    <property type="match status" value="1"/>
</dbReference>
<comment type="caution">
    <text evidence="2">The sequence shown here is derived from an EMBL/GenBank/DDBJ whole genome shotgun (WGS) entry which is preliminary data.</text>
</comment>
<dbReference type="InterPro" id="IPR003141">
    <property type="entry name" value="Pol/His_phosphatase_N"/>
</dbReference>
<dbReference type="Proteomes" id="UP001198893">
    <property type="component" value="Unassembled WGS sequence"/>
</dbReference>
<dbReference type="InterPro" id="IPR052018">
    <property type="entry name" value="PHP_domain"/>
</dbReference>
<dbReference type="Gene3D" id="3.20.20.140">
    <property type="entry name" value="Metal-dependent hydrolases"/>
    <property type="match status" value="1"/>
</dbReference>
<dbReference type="SUPFAM" id="SSF89550">
    <property type="entry name" value="PHP domain-like"/>
    <property type="match status" value="1"/>
</dbReference>
<protein>
    <submittedName>
        <fullName evidence="2">PHP domain-containing protein</fullName>
    </submittedName>
</protein>
<dbReference type="AlphaFoldDB" id="A0AAW4WAD9"/>
<dbReference type="RefSeq" id="WP_227709854.1">
    <property type="nucleotide sequence ID" value="NZ_JAJEQW010000004.1"/>
</dbReference>
<feature type="domain" description="Polymerase/histidinol phosphatase N-terminal" evidence="1">
    <location>
        <begin position="17"/>
        <end position="79"/>
    </location>
</feature>
<reference evidence="2" key="1">
    <citation type="submission" date="2021-10" db="EMBL/GenBank/DDBJ databases">
        <title>Anaerobic single-cell dispensing facilitates the cultivation of human gut bacteria.</title>
        <authorList>
            <person name="Afrizal A."/>
        </authorList>
    </citation>
    <scope>NUCLEOTIDE SEQUENCE</scope>
    <source>
        <strain evidence="2">CLA-AA-H204</strain>
    </source>
</reference>
<evidence type="ECO:0000313" key="3">
    <source>
        <dbReference type="Proteomes" id="UP001198893"/>
    </source>
</evidence>
<accession>A0AAW4WAD9</accession>
<dbReference type="SMART" id="SM00481">
    <property type="entry name" value="POLIIIAc"/>
    <property type="match status" value="1"/>
</dbReference>
<evidence type="ECO:0000313" key="2">
    <source>
        <dbReference type="EMBL" id="MCC2241743.1"/>
    </source>
</evidence>
<proteinExistence type="predicted"/>
<sequence length="357" mass="40511">MKACDKMFSEEGSWFKGNLHSHTVNSDGRLTPAQSASYYREHGYSFLCLSEHDYYTDLREELDRDDFIILPGLEASTYLITSDDFSNVFDAETLNRGYCDMTFQELMAFRNKNFHFCLKKAHHIHGILGTKEMQKTADADAFTTNQLYPIRVYLNQWNGIAAAQTLSDNLKKKGCFTTYNHPVWSRVDIEDVNGLQGIWAIECYNYDTVNECAEGEDTVFFDTMLRHGTDISCFASDDNHNGGTFQDSFGGFVMVKSEKLDHESIVANLLKGNYYSSNGAVITQWGFRNGEIYVDCENAERVNFICGGNIGSSRTVMMENNIPLQHVSIPLTGLEQYVRIEVKNTLGQTAWTNPIVF</sequence>
<evidence type="ECO:0000259" key="1">
    <source>
        <dbReference type="SMART" id="SM00481"/>
    </source>
</evidence>
<dbReference type="InterPro" id="IPR016195">
    <property type="entry name" value="Pol/histidinol_Pase-like"/>
</dbReference>
<dbReference type="EMBL" id="JAJEQW010000004">
    <property type="protein sequence ID" value="MCC2241743.1"/>
    <property type="molecule type" value="Genomic_DNA"/>
</dbReference>
<gene>
    <name evidence="2" type="ORF">LKD47_05410</name>
</gene>
<dbReference type="PANTHER" id="PTHR42924">
    <property type="entry name" value="EXONUCLEASE"/>
    <property type="match status" value="1"/>
</dbReference>
<dbReference type="GO" id="GO:0035312">
    <property type="term" value="F:5'-3' DNA exonuclease activity"/>
    <property type="evidence" value="ECO:0007669"/>
    <property type="project" value="TreeGrafter"/>
</dbReference>